<evidence type="ECO:0000256" key="3">
    <source>
        <dbReference type="ARBA" id="ARBA00022692"/>
    </source>
</evidence>
<dbReference type="InterPro" id="IPR018076">
    <property type="entry name" value="T2SS_GspF_dom"/>
</dbReference>
<dbReference type="PANTHER" id="PTHR35007">
    <property type="entry name" value="INTEGRAL MEMBRANE PROTEIN-RELATED"/>
    <property type="match status" value="1"/>
</dbReference>
<evidence type="ECO:0000256" key="2">
    <source>
        <dbReference type="ARBA" id="ARBA00022475"/>
    </source>
</evidence>
<feature type="transmembrane region" description="Helical" evidence="6">
    <location>
        <begin position="6"/>
        <end position="27"/>
    </location>
</feature>
<evidence type="ECO:0000256" key="5">
    <source>
        <dbReference type="ARBA" id="ARBA00023136"/>
    </source>
</evidence>
<feature type="transmembrane region" description="Helical" evidence="6">
    <location>
        <begin position="326"/>
        <end position="352"/>
    </location>
</feature>
<feature type="domain" description="Type II secretion system protein GspF" evidence="7">
    <location>
        <begin position="220"/>
        <end position="345"/>
    </location>
</feature>
<sequence length="363" mass="38376">MQPTELFALALVCAATGFLLLAGLLTARLAAARRSARTLAQALDERALHSAVAANARGVHGSTAAHASPHGAHPAGAASAFRAASAASGPHARGASNAAGVAGAPGMKSFLERCADAGIRWLDTSVGRQVVAEEDRRLLEQCGFVDARARGLFLIARVAGAIVLPLVAGALGHAHVEGPRYVLVVIVAFVCGVMAPKVVLRRRAAARRGAVVDELPMLVDLLRLLQGVGLSLDQSLQVMVNDFRGVLPVLSSELDIAQRQFAAGRTREQSLSRLASSFENEDLRAVVRLLIQVDRHGGAVQEPLKQFGDRLRETRRAMLRERIGRMAVKMTGVMILTLLPALMIVTAGPGVLSVSHSLKAMHR</sequence>
<evidence type="ECO:0000313" key="8">
    <source>
        <dbReference type="EMBL" id="CAB3723215.1"/>
    </source>
</evidence>
<evidence type="ECO:0000259" key="7">
    <source>
        <dbReference type="Pfam" id="PF00482"/>
    </source>
</evidence>
<dbReference type="Pfam" id="PF00482">
    <property type="entry name" value="T2SSF"/>
    <property type="match status" value="1"/>
</dbReference>
<feature type="transmembrane region" description="Helical" evidence="6">
    <location>
        <begin position="154"/>
        <end position="175"/>
    </location>
</feature>
<evidence type="ECO:0000313" key="9">
    <source>
        <dbReference type="Proteomes" id="UP000494249"/>
    </source>
</evidence>
<dbReference type="PANTHER" id="PTHR35007:SF2">
    <property type="entry name" value="PILUS ASSEMBLE PROTEIN"/>
    <property type="match status" value="1"/>
</dbReference>
<feature type="transmembrane region" description="Helical" evidence="6">
    <location>
        <begin position="181"/>
        <end position="200"/>
    </location>
</feature>
<comment type="subcellular location">
    <subcellularLocation>
        <location evidence="1">Cell membrane</location>
        <topology evidence="1">Multi-pass membrane protein</topology>
    </subcellularLocation>
</comment>
<evidence type="ECO:0000256" key="6">
    <source>
        <dbReference type="SAM" id="Phobius"/>
    </source>
</evidence>
<keyword evidence="5 6" id="KW-0472">Membrane</keyword>
<evidence type="ECO:0000256" key="4">
    <source>
        <dbReference type="ARBA" id="ARBA00022989"/>
    </source>
</evidence>
<dbReference type="AlphaFoldDB" id="A0A6J5C1B9"/>
<accession>A0A6J5C1B9</accession>
<dbReference type="RefSeq" id="WP_035478596.1">
    <property type="nucleotide sequence ID" value="NZ_CADFGL010000009.1"/>
</dbReference>
<dbReference type="EMBL" id="CADIKB010000031">
    <property type="protein sequence ID" value="CAB3723215.1"/>
    <property type="molecule type" value="Genomic_DNA"/>
</dbReference>
<keyword evidence="2" id="KW-1003">Cell membrane</keyword>
<evidence type="ECO:0000256" key="1">
    <source>
        <dbReference type="ARBA" id="ARBA00004651"/>
    </source>
</evidence>
<reference evidence="8 9" key="1">
    <citation type="submission" date="2020-04" db="EMBL/GenBank/DDBJ databases">
        <authorList>
            <person name="De Canck E."/>
        </authorList>
    </citation>
    <scope>NUCLEOTIDE SEQUENCE [LARGE SCALE GENOMIC DNA]</scope>
    <source>
        <strain evidence="8 9">LMG 22037</strain>
    </source>
</reference>
<dbReference type="Proteomes" id="UP000494249">
    <property type="component" value="Unassembled WGS sequence"/>
</dbReference>
<gene>
    <name evidence="8" type="ORF">LMG22037_04944</name>
</gene>
<dbReference type="GO" id="GO:0005886">
    <property type="term" value="C:plasma membrane"/>
    <property type="evidence" value="ECO:0007669"/>
    <property type="project" value="UniProtKB-SubCell"/>
</dbReference>
<protein>
    <recommendedName>
        <fullName evidence="7">Type II secretion system protein GspF domain-containing protein</fullName>
    </recommendedName>
</protein>
<keyword evidence="3 6" id="KW-0812">Transmembrane</keyword>
<name>A0A6J5C1B9_9BURK</name>
<proteinExistence type="predicted"/>
<keyword evidence="4 6" id="KW-1133">Transmembrane helix</keyword>
<organism evidence="8 9">
    <name type="scientific">Paraburkholderia phenoliruptrix</name>
    <dbReference type="NCBI Taxonomy" id="252970"/>
    <lineage>
        <taxon>Bacteria</taxon>
        <taxon>Pseudomonadati</taxon>
        <taxon>Pseudomonadota</taxon>
        <taxon>Betaproteobacteria</taxon>
        <taxon>Burkholderiales</taxon>
        <taxon>Burkholderiaceae</taxon>
        <taxon>Paraburkholderia</taxon>
    </lineage>
</organism>